<proteinExistence type="predicted"/>
<comment type="caution">
    <text evidence="1">The sequence shown here is derived from an EMBL/GenBank/DDBJ whole genome shotgun (WGS) entry which is preliminary data.</text>
</comment>
<sequence length="162" mass="17488">MSRFISIDYSAIDIILTELQGISDRASDLKPVASLVALVISSYTDDVFANAPRTESGGTASNGFAWDRLKDSTLNARGGRRRNGQILRDTGALLNSLQSSSATTFSPRSAANFFQAGSDFIEFGTNLPQGFNNNTRPFLAHTDSLSTLVEKAIENYILTGET</sequence>
<protein>
    <recommendedName>
        <fullName evidence="3">Virion structural protein</fullName>
    </recommendedName>
</protein>
<gene>
    <name evidence="1" type="ORF">H6G05_07380</name>
</gene>
<organism evidence="1 2">
    <name type="scientific">Phormidium tenue FACHB-1050</name>
    <dbReference type="NCBI Taxonomy" id="2692857"/>
    <lineage>
        <taxon>Bacteria</taxon>
        <taxon>Bacillati</taxon>
        <taxon>Cyanobacteriota</taxon>
        <taxon>Cyanophyceae</taxon>
        <taxon>Oscillatoriophycideae</taxon>
        <taxon>Oscillatoriales</taxon>
        <taxon>Oscillatoriaceae</taxon>
        <taxon>Phormidium</taxon>
    </lineage>
</organism>
<dbReference type="RefSeq" id="WP_190577552.1">
    <property type="nucleotide sequence ID" value="NZ_CAWPQU010000078.1"/>
</dbReference>
<evidence type="ECO:0000313" key="2">
    <source>
        <dbReference type="Proteomes" id="UP000618445"/>
    </source>
</evidence>
<accession>A0ABR8CAF8</accession>
<name>A0ABR8CAF8_9CYAN</name>
<keyword evidence="2" id="KW-1185">Reference proteome</keyword>
<evidence type="ECO:0008006" key="3">
    <source>
        <dbReference type="Google" id="ProtNLM"/>
    </source>
</evidence>
<evidence type="ECO:0000313" key="1">
    <source>
        <dbReference type="EMBL" id="MBD2316666.1"/>
    </source>
</evidence>
<reference evidence="1 2" key="1">
    <citation type="journal article" date="2020" name="ISME J.">
        <title>Comparative genomics reveals insights into cyanobacterial evolution and habitat adaptation.</title>
        <authorList>
            <person name="Chen M.Y."/>
            <person name="Teng W.K."/>
            <person name="Zhao L."/>
            <person name="Hu C.X."/>
            <person name="Zhou Y.K."/>
            <person name="Han B.P."/>
            <person name="Song L.R."/>
            <person name="Shu W.S."/>
        </authorList>
    </citation>
    <scope>NUCLEOTIDE SEQUENCE [LARGE SCALE GENOMIC DNA]</scope>
    <source>
        <strain evidence="1 2">FACHB-1050</strain>
    </source>
</reference>
<dbReference type="EMBL" id="JACJQY010000008">
    <property type="protein sequence ID" value="MBD2316666.1"/>
    <property type="molecule type" value="Genomic_DNA"/>
</dbReference>
<dbReference type="Proteomes" id="UP000618445">
    <property type="component" value="Unassembled WGS sequence"/>
</dbReference>